<name>A0A2Y9BM56_9FIRM</name>
<dbReference type="AlphaFoldDB" id="A0A2Y9BM56"/>
<keyword evidence="1" id="KW-0472">Membrane</keyword>
<evidence type="ECO:0000313" key="3">
    <source>
        <dbReference type="Proteomes" id="UP000245845"/>
    </source>
</evidence>
<comment type="caution">
    <text evidence="2">The sequence shown here is derived from an EMBL/GenBank/DDBJ whole genome shotgun (WGS) entry which is preliminary data.</text>
</comment>
<organism evidence="2 3">
    <name type="scientific">Faecalicatena orotica</name>
    <dbReference type="NCBI Taxonomy" id="1544"/>
    <lineage>
        <taxon>Bacteria</taxon>
        <taxon>Bacillati</taxon>
        <taxon>Bacillota</taxon>
        <taxon>Clostridia</taxon>
        <taxon>Lachnospirales</taxon>
        <taxon>Lachnospiraceae</taxon>
        <taxon>Faecalicatena</taxon>
    </lineage>
</organism>
<keyword evidence="1" id="KW-0812">Transmembrane</keyword>
<proteinExistence type="predicted"/>
<feature type="transmembrane region" description="Helical" evidence="1">
    <location>
        <begin position="152"/>
        <end position="170"/>
    </location>
</feature>
<dbReference type="Proteomes" id="UP000245845">
    <property type="component" value="Unassembled WGS sequence"/>
</dbReference>
<evidence type="ECO:0000313" key="2">
    <source>
        <dbReference type="EMBL" id="PWJ19423.1"/>
    </source>
</evidence>
<accession>A0A2Y9BM56</accession>
<evidence type="ECO:0000256" key="1">
    <source>
        <dbReference type="SAM" id="Phobius"/>
    </source>
</evidence>
<feature type="transmembrane region" description="Helical" evidence="1">
    <location>
        <begin position="177"/>
        <end position="194"/>
    </location>
</feature>
<feature type="transmembrane region" description="Helical" evidence="1">
    <location>
        <begin position="115"/>
        <end position="140"/>
    </location>
</feature>
<gene>
    <name evidence="2" type="ORF">A8806_12312</name>
</gene>
<dbReference type="OrthoDB" id="2052735at2"/>
<dbReference type="RefSeq" id="WP_109733860.1">
    <property type="nucleotide sequence ID" value="NZ_BAAACK010000005.1"/>
</dbReference>
<protein>
    <submittedName>
        <fullName evidence="2">Uncharacterized protein</fullName>
    </submittedName>
</protein>
<reference evidence="2 3" key="1">
    <citation type="submission" date="2018-05" db="EMBL/GenBank/DDBJ databases">
        <title>The Hungate 1000. A catalogue of reference genomes from the rumen microbiome.</title>
        <authorList>
            <person name="Kelly W."/>
        </authorList>
    </citation>
    <scope>NUCLEOTIDE SEQUENCE [LARGE SCALE GENOMIC DNA]</scope>
    <source>
        <strain evidence="2 3">NLAE-zl-C242</strain>
    </source>
</reference>
<feature type="transmembrane region" description="Helical" evidence="1">
    <location>
        <begin position="200"/>
        <end position="217"/>
    </location>
</feature>
<keyword evidence="3" id="KW-1185">Reference proteome</keyword>
<feature type="transmembrane region" description="Helical" evidence="1">
    <location>
        <begin position="14"/>
        <end position="39"/>
    </location>
</feature>
<sequence length="230" mass="24298">MQSSEQFNNKIHRLGILTTLVVGILFISVPLGITLIFGITLDWKQVLTVSAPIGVIFGITGLCEKLAMAPVIGPGAVYLASSTGNVQNMKLPAALNAMRVMDCEEGSEKGRVVSIIAVATSAFVTTIIVFAGMLFLAPLVVPLLSNPVISPAFDNMFPALLGPMVLPVLLKNFKAAVLPFGLAIVFAIVLGSSYGQLQSIVMVAVILLSIGGMKLIMDRKKTGTEEETEP</sequence>
<keyword evidence="1" id="KW-1133">Transmembrane helix</keyword>
<dbReference type="EMBL" id="QGDL01000023">
    <property type="protein sequence ID" value="PWJ19423.1"/>
    <property type="molecule type" value="Genomic_DNA"/>
</dbReference>